<name>A0ABD3UXI0_SINWO</name>
<evidence type="ECO:0000256" key="3">
    <source>
        <dbReference type="ARBA" id="ARBA00022737"/>
    </source>
</evidence>
<comment type="catalytic activity">
    <reaction evidence="7">
        <text>L-threonyl-[protein] + ATP = O-phospho-L-threonyl-[protein] + ADP + H(+)</text>
        <dbReference type="Rhea" id="RHEA:46608"/>
        <dbReference type="Rhea" id="RHEA-COMP:11060"/>
        <dbReference type="Rhea" id="RHEA-COMP:11605"/>
        <dbReference type="ChEBI" id="CHEBI:15378"/>
        <dbReference type="ChEBI" id="CHEBI:30013"/>
        <dbReference type="ChEBI" id="CHEBI:30616"/>
        <dbReference type="ChEBI" id="CHEBI:61977"/>
        <dbReference type="ChEBI" id="CHEBI:456216"/>
        <dbReference type="EC" id="2.7.11.1"/>
    </reaction>
</comment>
<evidence type="ECO:0000256" key="8">
    <source>
        <dbReference type="ARBA" id="ARBA00048679"/>
    </source>
</evidence>
<evidence type="ECO:0000256" key="2">
    <source>
        <dbReference type="ARBA" id="ARBA00022679"/>
    </source>
</evidence>
<dbReference type="Gene3D" id="3.40.50.300">
    <property type="entry name" value="P-loop containing nucleotide triphosphate hydrolases"/>
    <property type="match status" value="2"/>
</dbReference>
<keyword evidence="4" id="KW-0547">Nucleotide-binding</keyword>
<dbReference type="Pfam" id="PF01661">
    <property type="entry name" value="Macro"/>
    <property type="match status" value="1"/>
</dbReference>
<organism evidence="13 14">
    <name type="scientific">Sinanodonta woodiana</name>
    <name type="common">Chinese pond mussel</name>
    <name type="synonym">Anodonta woodiana</name>
    <dbReference type="NCBI Taxonomy" id="1069815"/>
    <lineage>
        <taxon>Eukaryota</taxon>
        <taxon>Metazoa</taxon>
        <taxon>Spiralia</taxon>
        <taxon>Lophotrochozoa</taxon>
        <taxon>Mollusca</taxon>
        <taxon>Bivalvia</taxon>
        <taxon>Autobranchia</taxon>
        <taxon>Heteroconchia</taxon>
        <taxon>Palaeoheterodonta</taxon>
        <taxon>Unionida</taxon>
        <taxon>Unionoidea</taxon>
        <taxon>Unionidae</taxon>
        <taxon>Unioninae</taxon>
        <taxon>Sinanodonta</taxon>
    </lineage>
</organism>
<evidence type="ECO:0000259" key="10">
    <source>
        <dbReference type="PROSITE" id="PS50017"/>
    </source>
</evidence>
<dbReference type="Pfam" id="PF08477">
    <property type="entry name" value="Roc"/>
    <property type="match status" value="1"/>
</dbReference>
<feature type="domain" description="Death" evidence="10">
    <location>
        <begin position="1104"/>
        <end position="1175"/>
    </location>
</feature>
<dbReference type="InterPro" id="IPR043472">
    <property type="entry name" value="Macro_dom-like"/>
</dbReference>
<proteinExistence type="predicted"/>
<protein>
    <recommendedName>
        <fullName evidence="1">non-specific serine/threonine protein kinase</fullName>
        <ecNumber evidence="1">2.7.11.1</ecNumber>
    </recommendedName>
</protein>
<feature type="domain" description="Roc" evidence="12">
    <location>
        <begin position="382"/>
        <end position="725"/>
    </location>
</feature>
<accession>A0ABD3UXI0</accession>
<dbReference type="GO" id="GO:0016301">
    <property type="term" value="F:kinase activity"/>
    <property type="evidence" value="ECO:0007669"/>
    <property type="project" value="UniProtKB-KW"/>
</dbReference>
<evidence type="ECO:0000259" key="11">
    <source>
        <dbReference type="PROSITE" id="PS51154"/>
    </source>
</evidence>
<dbReference type="Pfam" id="PF00531">
    <property type="entry name" value="Death"/>
    <property type="match status" value="1"/>
</dbReference>
<dbReference type="SMART" id="SM00506">
    <property type="entry name" value="A1pp"/>
    <property type="match status" value="1"/>
</dbReference>
<dbReference type="PANTHER" id="PTHR11106:SF27">
    <property type="entry name" value="MACRO DOMAIN-CONTAINING PROTEIN"/>
    <property type="match status" value="1"/>
</dbReference>
<feature type="compositionally biased region" description="Basic and acidic residues" evidence="9">
    <location>
        <begin position="8"/>
        <end position="24"/>
    </location>
</feature>
<dbReference type="PROSITE" id="PS50017">
    <property type="entry name" value="DEATH_DOMAIN"/>
    <property type="match status" value="1"/>
</dbReference>
<dbReference type="CDD" id="cd00882">
    <property type="entry name" value="Ras_like_GTPase"/>
    <property type="match status" value="1"/>
</dbReference>
<comment type="caution">
    <text evidence="13">The sequence shown here is derived from an EMBL/GenBank/DDBJ whole genome shotgun (WGS) entry which is preliminary data.</text>
</comment>
<dbReference type="Proteomes" id="UP001634394">
    <property type="component" value="Unassembled WGS sequence"/>
</dbReference>
<dbReference type="InterPro" id="IPR002589">
    <property type="entry name" value="Macro_dom"/>
</dbReference>
<feature type="region of interest" description="Disordered" evidence="9">
    <location>
        <begin position="1"/>
        <end position="27"/>
    </location>
</feature>
<dbReference type="SUPFAM" id="SSF52949">
    <property type="entry name" value="Macro domain-like"/>
    <property type="match status" value="1"/>
</dbReference>
<dbReference type="EMBL" id="JBJQND010000014">
    <property type="protein sequence ID" value="KAL3854151.1"/>
    <property type="molecule type" value="Genomic_DNA"/>
</dbReference>
<dbReference type="Gene3D" id="3.40.220.10">
    <property type="entry name" value="Leucine Aminopeptidase, subunit E, domain 1"/>
    <property type="match status" value="1"/>
</dbReference>
<dbReference type="InterPro" id="IPR027417">
    <property type="entry name" value="P-loop_NTPase"/>
</dbReference>
<comment type="catalytic activity">
    <reaction evidence="8">
        <text>L-seryl-[protein] + ATP = O-phospho-L-seryl-[protein] + ADP + H(+)</text>
        <dbReference type="Rhea" id="RHEA:17989"/>
        <dbReference type="Rhea" id="RHEA-COMP:9863"/>
        <dbReference type="Rhea" id="RHEA-COMP:11604"/>
        <dbReference type="ChEBI" id="CHEBI:15378"/>
        <dbReference type="ChEBI" id="CHEBI:29999"/>
        <dbReference type="ChEBI" id="CHEBI:30616"/>
        <dbReference type="ChEBI" id="CHEBI:83421"/>
        <dbReference type="ChEBI" id="CHEBI:456216"/>
        <dbReference type="EC" id="2.7.11.1"/>
    </reaction>
</comment>
<dbReference type="PANTHER" id="PTHR11106">
    <property type="entry name" value="GANGLIOSIDE INDUCED DIFFERENTIATION ASSOCIATED PROTEIN 2-RELATED"/>
    <property type="match status" value="1"/>
</dbReference>
<evidence type="ECO:0000256" key="1">
    <source>
        <dbReference type="ARBA" id="ARBA00012513"/>
    </source>
</evidence>
<keyword evidence="3" id="KW-0677">Repeat</keyword>
<dbReference type="SUPFAM" id="SSF52540">
    <property type="entry name" value="P-loop containing nucleoside triphosphate hydrolases"/>
    <property type="match status" value="1"/>
</dbReference>
<evidence type="ECO:0000256" key="5">
    <source>
        <dbReference type="ARBA" id="ARBA00022777"/>
    </source>
</evidence>
<keyword evidence="2" id="KW-0808">Transferase</keyword>
<dbReference type="EC" id="2.7.11.1" evidence="1"/>
<dbReference type="Gene3D" id="3.30.70.1390">
    <property type="entry name" value="ROC domain from the Parkinson's disease-associated leucine-rich repeat kinase 2"/>
    <property type="match status" value="1"/>
</dbReference>
<dbReference type="AlphaFoldDB" id="A0ABD3UXI0"/>
<dbReference type="Gene3D" id="1.10.533.10">
    <property type="entry name" value="Death Domain, Fas"/>
    <property type="match status" value="1"/>
</dbReference>
<dbReference type="Pfam" id="PF16095">
    <property type="entry name" value="COR-A"/>
    <property type="match status" value="1"/>
</dbReference>
<keyword evidence="5" id="KW-0418">Kinase</keyword>
<dbReference type="PROSITE" id="PS51424">
    <property type="entry name" value="ROC"/>
    <property type="match status" value="1"/>
</dbReference>
<reference evidence="13 14" key="1">
    <citation type="submission" date="2024-11" db="EMBL/GenBank/DDBJ databases">
        <title>Chromosome-level genome assembly of the freshwater bivalve Anodonta woodiana.</title>
        <authorList>
            <person name="Chen X."/>
        </authorList>
    </citation>
    <scope>NUCLEOTIDE SEQUENCE [LARGE SCALE GENOMIC DNA]</scope>
    <source>
        <strain evidence="13">MN2024</strain>
        <tissue evidence="13">Gills</tissue>
    </source>
</reference>
<dbReference type="Gene3D" id="1.10.10.10">
    <property type="entry name" value="Winged helix-like DNA-binding domain superfamily/Winged helix DNA-binding domain"/>
    <property type="match status" value="1"/>
</dbReference>
<feature type="domain" description="Macro" evidence="11">
    <location>
        <begin position="161"/>
        <end position="347"/>
    </location>
</feature>
<dbReference type="InterPro" id="IPR011029">
    <property type="entry name" value="DEATH-like_dom_sf"/>
</dbReference>
<evidence type="ECO:0000256" key="7">
    <source>
        <dbReference type="ARBA" id="ARBA00047899"/>
    </source>
</evidence>
<sequence>MKKVKRFFTGEKKTKASSLGKERLGTGNKSLSKKKVITAQKVTSKGKGKSAAVISVNYKQDVTKSLEDTEKTRDGDDVVEFVHFGDIRSKASVLQLQKKALNPMKRYTRKTETHDNGEKFLDTSSEESRNYHQKGSLLVHHSQLDSVSALYSTRRLQSSDKRIYPADPALNDKIYLWYGDITRLKVDAIVNSVKWILSPVELRISRSGVSGAIFNGAGRKMMAEEIIHTAETETCPVTSGFHLPAKYVLHGNVPNYMDEESAAKLKKTYLDCLQKIKDLKIRTVAFPCIATGPLGFPRREAAQIALSTIREWLSDNSNADQIGAIVFCIYKDSLNWEVYASLLPHYFPPAESDINKDLAIPAEILRMDDEFLKTYKEALKNGTEQVYNIRVMVVGHYGVGKTTLVQRLLGKEVDISERISTEGIDVHVHCFDVSLKSQEWVLQEKDAEKFARLQRLIKLLSEKVQTDKVSDQNGQVSDKNGQVKVSDQKDIIPGIDATGKEMECGPLEEELFKEVYQKLDMEHTQNSDECSDKDSVSDPDRYDMMKKNDPAMEILELLVENADKLERVKDISAGLSMWDFAGQYIFYTTHQTFLTRRAVYLLVIDLSQQIKDLVKDDECFFDREGIKPCRVHDLCEVWLNSIHSCAPSPQAGIPPVILVGTHMDKIPQESRQEVCESVFNQLRYELQDKPTRFHLTDEDFAIDNTSFDPRLEDLKKKIVQLASQQPYWGEEVPARWLPLEQVLMKLKASGIKVIPYSLVESLNKAGAVQIETTEELDLFLRFLHETGTILYFNTDILREKIVLDPQWLIDALKSLVTAEMFMLKKPAIIDKWFEFKKKGKLTQELIDAIWTKEKNPDLHDNKDHILLLMEQLNIVAKPRSFSDDGEEVKIENYFLLPCMLRQTMPKEVICPEPNPQMESTSVLCYVFKEKFLPPPIFHRILAACLACWPIAKQKSENLIFCGCCMFDLDPSHRLTLHFKEYVIFARIARTGIKERTPNSKVCIKIREFITEKLSGIFGYLCQKLDFELCIQCPRLSGDSLDGMVPVSVLQENAEWACHCHDNSHVIISNDLLKFWFNDVVCFGENADDGSISCLPLHLLDHVPSEKHLSRLSMKIGKEFLQLGLELDVPWARIEQIQIENPHIPTQCFKILQAWVQRNASHATFRYLEMALRSVGIDAGILNEVL</sequence>
<dbReference type="SUPFAM" id="SSF47986">
    <property type="entry name" value="DEATH domain"/>
    <property type="match status" value="1"/>
</dbReference>
<dbReference type="InterPro" id="IPR032171">
    <property type="entry name" value="COR-A"/>
</dbReference>
<evidence type="ECO:0000259" key="12">
    <source>
        <dbReference type="PROSITE" id="PS51424"/>
    </source>
</evidence>
<gene>
    <name evidence="13" type="ORF">ACJMK2_013429</name>
</gene>
<dbReference type="PROSITE" id="PS51154">
    <property type="entry name" value="MACRO"/>
    <property type="match status" value="1"/>
</dbReference>
<evidence type="ECO:0000256" key="4">
    <source>
        <dbReference type="ARBA" id="ARBA00022741"/>
    </source>
</evidence>
<dbReference type="InterPro" id="IPR020859">
    <property type="entry name" value="ROC"/>
</dbReference>
<dbReference type="GO" id="GO:0005524">
    <property type="term" value="F:ATP binding"/>
    <property type="evidence" value="ECO:0007669"/>
    <property type="project" value="UniProtKB-KW"/>
</dbReference>
<dbReference type="InterPro" id="IPR000488">
    <property type="entry name" value="Death_dom"/>
</dbReference>
<keyword evidence="6" id="KW-0067">ATP-binding</keyword>
<evidence type="ECO:0000256" key="9">
    <source>
        <dbReference type="SAM" id="MobiDB-lite"/>
    </source>
</evidence>
<evidence type="ECO:0000313" key="13">
    <source>
        <dbReference type="EMBL" id="KAL3854151.1"/>
    </source>
</evidence>
<evidence type="ECO:0000256" key="6">
    <source>
        <dbReference type="ARBA" id="ARBA00022840"/>
    </source>
</evidence>
<dbReference type="CDD" id="cd01670">
    <property type="entry name" value="Death"/>
    <property type="match status" value="1"/>
</dbReference>
<evidence type="ECO:0000313" key="14">
    <source>
        <dbReference type="Proteomes" id="UP001634394"/>
    </source>
</evidence>
<keyword evidence="14" id="KW-1185">Reference proteome</keyword>
<dbReference type="InterPro" id="IPR036388">
    <property type="entry name" value="WH-like_DNA-bd_sf"/>
</dbReference>